<reference evidence="7" key="2">
    <citation type="submission" date="2020-09" db="EMBL/GenBank/DDBJ databases">
        <authorList>
            <person name="Sun Q."/>
            <person name="Zhou Y."/>
        </authorList>
    </citation>
    <scope>NUCLEOTIDE SEQUENCE</scope>
    <source>
        <strain evidence="7">CGMCC 1.15367</strain>
    </source>
</reference>
<dbReference type="GO" id="GO:0019634">
    <property type="term" value="P:organic phosphonate metabolic process"/>
    <property type="evidence" value="ECO:0007669"/>
    <property type="project" value="UniProtKB-UniRule"/>
</dbReference>
<protein>
    <recommendedName>
        <fullName evidence="6">Ribose 1,5-bisphosphate phosphokinase PhnN</fullName>
        <ecNumber evidence="6">2.7.4.23</ecNumber>
    </recommendedName>
    <alternativeName>
        <fullName evidence="6">Ribose 1,5-bisphosphokinase</fullName>
    </alternativeName>
</protein>
<evidence type="ECO:0000256" key="1">
    <source>
        <dbReference type="ARBA" id="ARBA00000373"/>
    </source>
</evidence>
<comment type="caution">
    <text evidence="7">The sequence shown here is derived from an EMBL/GenBank/DDBJ whole genome shotgun (WGS) entry which is preliminary data.</text>
</comment>
<name>A0A916ZI60_9HYPH</name>
<dbReference type="InterPro" id="IPR027417">
    <property type="entry name" value="P-loop_NTPase"/>
</dbReference>
<proteinExistence type="inferred from homology"/>
<evidence type="ECO:0000256" key="2">
    <source>
        <dbReference type="ARBA" id="ARBA00005069"/>
    </source>
</evidence>
<evidence type="ECO:0000313" key="8">
    <source>
        <dbReference type="Proteomes" id="UP000644699"/>
    </source>
</evidence>
<dbReference type="GO" id="GO:0005524">
    <property type="term" value="F:ATP binding"/>
    <property type="evidence" value="ECO:0007669"/>
    <property type="project" value="UniProtKB-KW"/>
</dbReference>
<comment type="catalytic activity">
    <reaction evidence="1 6">
        <text>alpha-D-ribose 1,5-bisphosphate + ATP = 5-phospho-alpha-D-ribose 1-diphosphate + ADP</text>
        <dbReference type="Rhea" id="RHEA:20109"/>
        <dbReference type="ChEBI" id="CHEBI:30616"/>
        <dbReference type="ChEBI" id="CHEBI:58017"/>
        <dbReference type="ChEBI" id="CHEBI:68688"/>
        <dbReference type="ChEBI" id="CHEBI:456216"/>
        <dbReference type="EC" id="2.7.4.23"/>
    </reaction>
</comment>
<comment type="function">
    <text evidence="6">Catalyzes the phosphorylation of ribose 1,5-bisphosphate to 5-phospho-D-ribosyl alpha-1-diphosphate (PRPP).</text>
</comment>
<reference evidence="7" key="1">
    <citation type="journal article" date="2014" name="Int. J. Syst. Evol. Microbiol.">
        <title>Complete genome sequence of Corynebacterium casei LMG S-19264T (=DSM 44701T), isolated from a smear-ripened cheese.</title>
        <authorList>
            <consortium name="US DOE Joint Genome Institute (JGI-PGF)"/>
            <person name="Walter F."/>
            <person name="Albersmeier A."/>
            <person name="Kalinowski J."/>
            <person name="Ruckert C."/>
        </authorList>
    </citation>
    <scope>NUCLEOTIDE SEQUENCE</scope>
    <source>
        <strain evidence="7">CGMCC 1.15367</strain>
    </source>
</reference>
<dbReference type="HAMAP" id="MF_00836">
    <property type="entry name" value="PhnN"/>
    <property type="match status" value="1"/>
</dbReference>
<dbReference type="Proteomes" id="UP000644699">
    <property type="component" value="Unassembled WGS sequence"/>
</dbReference>
<dbReference type="EC" id="2.7.4.23" evidence="6"/>
<evidence type="ECO:0000256" key="4">
    <source>
        <dbReference type="ARBA" id="ARBA00022741"/>
    </source>
</evidence>
<evidence type="ECO:0000256" key="5">
    <source>
        <dbReference type="ARBA" id="ARBA00022840"/>
    </source>
</evidence>
<evidence type="ECO:0000256" key="3">
    <source>
        <dbReference type="ARBA" id="ARBA00022679"/>
    </source>
</evidence>
<feature type="binding site" evidence="6">
    <location>
        <begin position="15"/>
        <end position="22"/>
    </location>
    <ligand>
        <name>ATP</name>
        <dbReference type="ChEBI" id="CHEBI:30616"/>
    </ligand>
</feature>
<dbReference type="GO" id="GO:0033863">
    <property type="term" value="F:ribose 1,5-bisphosphate phosphokinase activity"/>
    <property type="evidence" value="ECO:0007669"/>
    <property type="project" value="UniProtKB-UniRule"/>
</dbReference>
<keyword evidence="5 6" id="KW-0067">ATP-binding</keyword>
<keyword evidence="3 6" id="KW-0808">Transferase</keyword>
<dbReference type="Gene3D" id="3.40.50.300">
    <property type="entry name" value="P-loop containing nucleotide triphosphate hydrolases"/>
    <property type="match status" value="1"/>
</dbReference>
<comment type="pathway">
    <text evidence="2 6">Metabolic intermediate biosynthesis; 5-phospho-alpha-D-ribose 1-diphosphate biosynthesis; 5-phospho-alpha-D-ribose 1-diphosphate from D-ribose 5-phosphate (route II): step 3/3.</text>
</comment>
<dbReference type="EMBL" id="BMIQ01000002">
    <property type="protein sequence ID" value="GGD97695.1"/>
    <property type="molecule type" value="Genomic_DNA"/>
</dbReference>
<keyword evidence="4 6" id="KW-0547">Nucleotide-binding</keyword>
<dbReference type="InterPro" id="IPR012699">
    <property type="entry name" value="PhnN"/>
</dbReference>
<sequence length="197" mass="20463">MPETHRAGLFVAVVGPSGAGKDTVLDGAKRALGPHSAVRFARRVVTRPAQAGAEDHDSLDEAGFAAAEAAGAFALTWRAHGLAYGIPATCRDELAAGLTVVANLSRRALGDAARAFGPIEIVEISAEPRLLAERIAARGRESAAEVAARLARQVPVEPPDGFCRVTRIDNSGAVAEAVGRFLACLERAAEPRPATIL</sequence>
<dbReference type="SUPFAM" id="SSF52540">
    <property type="entry name" value="P-loop containing nucleoside triphosphate hydrolases"/>
    <property type="match status" value="1"/>
</dbReference>
<dbReference type="GO" id="GO:0006015">
    <property type="term" value="P:5-phosphoribose 1-diphosphate biosynthetic process"/>
    <property type="evidence" value="ECO:0007669"/>
    <property type="project" value="UniProtKB-UniRule"/>
</dbReference>
<dbReference type="RefSeq" id="WP_188907660.1">
    <property type="nucleotide sequence ID" value="NZ_BMIQ01000002.1"/>
</dbReference>
<organism evidence="7 8">
    <name type="scientific">Aureimonas endophytica</name>
    <dbReference type="NCBI Taxonomy" id="2027858"/>
    <lineage>
        <taxon>Bacteria</taxon>
        <taxon>Pseudomonadati</taxon>
        <taxon>Pseudomonadota</taxon>
        <taxon>Alphaproteobacteria</taxon>
        <taxon>Hyphomicrobiales</taxon>
        <taxon>Aurantimonadaceae</taxon>
        <taxon>Aureimonas</taxon>
    </lineage>
</organism>
<dbReference type="Pfam" id="PF13671">
    <property type="entry name" value="AAA_33"/>
    <property type="match status" value="1"/>
</dbReference>
<keyword evidence="8" id="KW-1185">Reference proteome</keyword>
<accession>A0A916ZI60</accession>
<dbReference type="AlphaFoldDB" id="A0A916ZI60"/>
<dbReference type="NCBIfam" id="TIGR02322">
    <property type="entry name" value="phosphon_PhnN"/>
    <property type="match status" value="1"/>
</dbReference>
<gene>
    <name evidence="6 7" type="primary">phnN</name>
    <name evidence="7" type="ORF">GCM10011390_15590</name>
</gene>
<evidence type="ECO:0000256" key="6">
    <source>
        <dbReference type="HAMAP-Rule" id="MF_00836"/>
    </source>
</evidence>
<comment type="similarity">
    <text evidence="6">Belongs to the ribose 1,5-bisphosphokinase family.</text>
</comment>
<evidence type="ECO:0000313" key="7">
    <source>
        <dbReference type="EMBL" id="GGD97695.1"/>
    </source>
</evidence>